<dbReference type="InParanoid" id="A0A2G5CUG8"/>
<dbReference type="InterPro" id="IPR000313">
    <property type="entry name" value="PWWP_dom"/>
</dbReference>
<dbReference type="OrthoDB" id="1914593at2759"/>
<organism evidence="4 5">
    <name type="scientific">Aquilegia coerulea</name>
    <name type="common">Rocky mountain columbine</name>
    <dbReference type="NCBI Taxonomy" id="218851"/>
    <lineage>
        <taxon>Eukaryota</taxon>
        <taxon>Viridiplantae</taxon>
        <taxon>Streptophyta</taxon>
        <taxon>Embryophyta</taxon>
        <taxon>Tracheophyta</taxon>
        <taxon>Spermatophyta</taxon>
        <taxon>Magnoliopsida</taxon>
        <taxon>Ranunculales</taxon>
        <taxon>Ranunculaceae</taxon>
        <taxon>Thalictroideae</taxon>
        <taxon>Aquilegia</taxon>
    </lineage>
</organism>
<evidence type="ECO:0000259" key="3">
    <source>
        <dbReference type="PROSITE" id="PS50812"/>
    </source>
</evidence>
<accession>A0A2G5CUG8</accession>
<dbReference type="CDD" id="cd05162">
    <property type="entry name" value="PWWP"/>
    <property type="match status" value="1"/>
</dbReference>
<feature type="region of interest" description="Disordered" evidence="2">
    <location>
        <begin position="1"/>
        <end position="36"/>
    </location>
</feature>
<dbReference type="PANTHER" id="PTHR10688:SF2">
    <property type="entry name" value="PWWP DOMAIN-CONTAINING PROTEIN"/>
    <property type="match status" value="1"/>
</dbReference>
<evidence type="ECO:0000313" key="4">
    <source>
        <dbReference type="EMBL" id="PIA34537.1"/>
    </source>
</evidence>
<gene>
    <name evidence="4" type="ORF">AQUCO_03700072v1</name>
</gene>
<feature type="region of interest" description="Disordered" evidence="2">
    <location>
        <begin position="699"/>
        <end position="738"/>
    </location>
</feature>
<keyword evidence="1" id="KW-0175">Coiled coil</keyword>
<reference evidence="4 5" key="1">
    <citation type="submission" date="2017-09" db="EMBL/GenBank/DDBJ databases">
        <title>WGS assembly of Aquilegia coerulea Goldsmith.</title>
        <authorList>
            <person name="Hodges S."/>
            <person name="Kramer E."/>
            <person name="Nordborg M."/>
            <person name="Tomkins J."/>
            <person name="Borevitz J."/>
            <person name="Derieg N."/>
            <person name="Yan J."/>
            <person name="Mihaltcheva S."/>
            <person name="Hayes R.D."/>
            <person name="Rokhsar D."/>
        </authorList>
    </citation>
    <scope>NUCLEOTIDE SEQUENCE [LARGE SCALE GENOMIC DNA]</scope>
    <source>
        <strain evidence="5">cv. Goldsmith</strain>
    </source>
</reference>
<dbReference type="PROSITE" id="PS50812">
    <property type="entry name" value="PWWP"/>
    <property type="match status" value="1"/>
</dbReference>
<feature type="compositionally biased region" description="Polar residues" evidence="2">
    <location>
        <begin position="903"/>
        <end position="917"/>
    </location>
</feature>
<protein>
    <recommendedName>
        <fullName evidence="3">PWWP domain-containing protein</fullName>
    </recommendedName>
</protein>
<dbReference type="PANTHER" id="PTHR10688">
    <property type="entry name" value="PWWP DOMAIN-CONTAINING PROTEIN"/>
    <property type="match status" value="1"/>
</dbReference>
<sequence>MKMMTKTTMTTTKKKNVSKFQSTRNDGKSESTKHFKKNSRVSDFNLIDNDADDDVLICSLINDKKKVVEVESDFEEEEEEEEKICDELEFRSSKDIVWANAYPYTWWPGWIRRRYRGKVLVSFFKCERTLWFREPEIFCFENNFEEMMSKINEKKLHPDAIACGLAKFGRRLLLEFTCMCKDDLQDTKERQSKIEVKKVFEPVEALDFVYKTAVSPTFDDEDSVRVIRAAAQVNAFRRYAFVERDWVYGETMRINEIIGDAEAEADRKSTCSEDEHASSLSEEVEFSDDDDEEDNHTEFVGKMTSGSVISKKTRKEPLEQHDFTQRSQITTIEVFQPVEALACVLRIAVSPWVNDVDTDNVIRVVAQINTFRQHAFIKRDWIYRETMRLTETTDEPEGDMKRTSSEDDQISTVAHHVRFPDEEEHHHSLCVERLKDGSGICNKTIEKPLHDVLYHLYCLALDPFYSGTERHEGEKLDANILRFRDLVYQNVDLSCCLKHPSYRDNVAEAYNLPKVSSVSPLNNFVADVVMEENIGVANGNRTSESQLLSNIWSKKASFEEMIENVKVGSRMSNVEDSVEPVCRLQRKTLGCSYVSETNKKQKTEGMKVSCSTSTVEDLDVAGLSRDISECNWEFDSNKTQKGKDVKVSTVESRDVVNLFRDTPDSESVISESNKRKQTDDGKVLCSISNVVGGDVVGLPKITSHRNGESESNKRQNISTFDDLPKITSHRNGKFESNKRQKISTFESVLPFRERSAQILHGDSSATPKDDRHKYKPSSQVLIGHLVTEADIDSRAADPKVELRPNRKVASIPSKAMREDIVHPPWQDGIGIASSQSHNSVNKIDWHPSVGASVDLGNKELSMGIVSRGSSKGNGRFNKHTIDTSTKTQQVKTLYSDPLLAESPASSGPAQAQCSQTHAHAEHPTSLHMKFPKDFKLPSKDELVKKFRPFGPLDYLKTNVFFYTGSAQVVFHRHLDAEAACQYAKRKKIFLGEADIRFWIVRHEHSRKGTHNISTPTSLPKVASLVPNLKSSLRVPNVQGEKTGRKHVHVKFLPDDQDLSSVAMKTKIGVLTASDSCEYSKVASPDISPQMIMLLEKCDQLVNKIKDGLGLQSFYSLFTHSHFDSAKFDDG</sequence>
<keyword evidence="5" id="KW-1185">Reference proteome</keyword>
<feature type="compositionally biased region" description="Low complexity" evidence="2">
    <location>
        <begin position="1"/>
        <end position="11"/>
    </location>
</feature>
<dbReference type="EMBL" id="KZ305054">
    <property type="protein sequence ID" value="PIA34537.1"/>
    <property type="molecule type" value="Genomic_DNA"/>
</dbReference>
<proteinExistence type="predicted"/>
<feature type="domain" description="PWWP" evidence="3">
    <location>
        <begin position="93"/>
        <end position="143"/>
    </location>
</feature>
<evidence type="ECO:0000313" key="5">
    <source>
        <dbReference type="Proteomes" id="UP000230069"/>
    </source>
</evidence>
<dbReference type="SUPFAM" id="SSF63748">
    <property type="entry name" value="Tudor/PWWP/MBT"/>
    <property type="match status" value="1"/>
</dbReference>
<dbReference type="AlphaFoldDB" id="A0A2G5CUG8"/>
<evidence type="ECO:0000256" key="2">
    <source>
        <dbReference type="SAM" id="MobiDB-lite"/>
    </source>
</evidence>
<dbReference type="Gene3D" id="2.30.30.140">
    <property type="match status" value="1"/>
</dbReference>
<name>A0A2G5CUG8_AQUCA</name>
<dbReference type="InterPro" id="IPR052657">
    <property type="entry name" value="PDP_family_Arabidopsis"/>
</dbReference>
<evidence type="ECO:0000256" key="1">
    <source>
        <dbReference type="SAM" id="Coils"/>
    </source>
</evidence>
<feature type="region of interest" description="Disordered" evidence="2">
    <location>
        <begin position="265"/>
        <end position="303"/>
    </location>
</feature>
<feature type="region of interest" description="Disordered" evidence="2">
    <location>
        <begin position="899"/>
        <end position="924"/>
    </location>
</feature>
<dbReference type="Proteomes" id="UP000230069">
    <property type="component" value="Unassembled WGS sequence"/>
</dbReference>
<feature type="compositionally biased region" description="Basic and acidic residues" evidence="2">
    <location>
        <begin position="265"/>
        <end position="277"/>
    </location>
</feature>
<feature type="coiled-coil region" evidence="1">
    <location>
        <begin position="60"/>
        <end position="87"/>
    </location>
</feature>
<feature type="compositionally biased region" description="Acidic residues" evidence="2">
    <location>
        <begin position="282"/>
        <end position="295"/>
    </location>
</feature>